<dbReference type="InterPro" id="IPR009061">
    <property type="entry name" value="DNA-bd_dom_put_sf"/>
</dbReference>
<dbReference type="InterPro" id="IPR000551">
    <property type="entry name" value="MerR-type_HTH_dom"/>
</dbReference>
<dbReference type="EMBL" id="OMOH01000004">
    <property type="protein sequence ID" value="SPF68218.1"/>
    <property type="molecule type" value="Genomic_DNA"/>
</dbReference>
<evidence type="ECO:0000256" key="1">
    <source>
        <dbReference type="ARBA" id="ARBA00023125"/>
    </source>
</evidence>
<keyword evidence="5" id="KW-1185">Reference proteome</keyword>
<organism evidence="4 5">
    <name type="scientific">Propionibacterium ruminifibrarum</name>
    <dbReference type="NCBI Taxonomy" id="1962131"/>
    <lineage>
        <taxon>Bacteria</taxon>
        <taxon>Bacillati</taxon>
        <taxon>Actinomycetota</taxon>
        <taxon>Actinomycetes</taxon>
        <taxon>Propionibacteriales</taxon>
        <taxon>Propionibacteriaceae</taxon>
        <taxon>Propionibacterium</taxon>
    </lineage>
</organism>
<keyword evidence="2" id="KW-0175">Coiled coil</keyword>
<dbReference type="InterPro" id="IPR047057">
    <property type="entry name" value="MerR_fam"/>
</dbReference>
<dbReference type="PANTHER" id="PTHR30204:SF93">
    <property type="entry name" value="HTH MERR-TYPE DOMAIN-CONTAINING PROTEIN"/>
    <property type="match status" value="1"/>
</dbReference>
<dbReference type="Pfam" id="PF13411">
    <property type="entry name" value="MerR_1"/>
    <property type="match status" value="1"/>
</dbReference>
<dbReference type="AlphaFoldDB" id="A0A375I4R1"/>
<keyword evidence="1 4" id="KW-0238">DNA-binding</keyword>
<dbReference type="RefSeq" id="WP_119715403.1">
    <property type="nucleotide sequence ID" value="NZ_OMOH01000004.1"/>
</dbReference>
<protein>
    <submittedName>
        <fullName evidence="4">DNA-binding domain</fullName>
    </submittedName>
</protein>
<evidence type="ECO:0000259" key="3">
    <source>
        <dbReference type="PROSITE" id="PS50937"/>
    </source>
</evidence>
<evidence type="ECO:0000313" key="4">
    <source>
        <dbReference type="EMBL" id="SPF68218.1"/>
    </source>
</evidence>
<dbReference type="Proteomes" id="UP000265962">
    <property type="component" value="Unassembled WGS sequence"/>
</dbReference>
<dbReference type="OrthoDB" id="5242095at2"/>
<feature type="coiled-coil region" evidence="2">
    <location>
        <begin position="79"/>
        <end position="109"/>
    </location>
</feature>
<dbReference type="CDD" id="cd00592">
    <property type="entry name" value="HTH_MerR-like"/>
    <property type="match status" value="1"/>
</dbReference>
<gene>
    <name evidence="4" type="ORF">PROPJV5_1161</name>
</gene>
<sequence length="285" mass="31271">MRIKEMADLAGTTPRAVRHYHQLGLLDVPPTVRGRREYGVEHLARLLRIRWLAGGGLPLPRVADMLAADESGADRDSVLRDLRAARRSIDAQQRALREQADRIDGLIAQVADGGTLSPLPSVLARFYDDIEDRIRAVGQGVSDKALRTVRAERQIMMILASRGAIPASAGLLVEGLDGAERDECARQIIAFARLDETGEASALRLAQDTWELALRHKEQTLAVLDDLPGGPLGRALWDLAEVLAGISYSQKAQQVFTTRLLALMLSDPEFAATIRRSAGREHPRL</sequence>
<evidence type="ECO:0000313" key="5">
    <source>
        <dbReference type="Proteomes" id="UP000265962"/>
    </source>
</evidence>
<accession>A0A375I4R1</accession>
<dbReference type="PROSITE" id="PS50937">
    <property type="entry name" value="HTH_MERR_2"/>
    <property type="match status" value="1"/>
</dbReference>
<dbReference type="GO" id="GO:0003700">
    <property type="term" value="F:DNA-binding transcription factor activity"/>
    <property type="evidence" value="ECO:0007669"/>
    <property type="project" value="InterPro"/>
</dbReference>
<feature type="domain" description="HTH merR-type" evidence="3">
    <location>
        <begin position="1"/>
        <end position="68"/>
    </location>
</feature>
<dbReference type="SUPFAM" id="SSF46955">
    <property type="entry name" value="Putative DNA-binding domain"/>
    <property type="match status" value="1"/>
</dbReference>
<dbReference type="Gene3D" id="1.10.1660.10">
    <property type="match status" value="1"/>
</dbReference>
<dbReference type="GO" id="GO:0003677">
    <property type="term" value="F:DNA binding"/>
    <property type="evidence" value="ECO:0007669"/>
    <property type="project" value="UniProtKB-KW"/>
</dbReference>
<name>A0A375I4R1_9ACTN</name>
<dbReference type="SMART" id="SM00422">
    <property type="entry name" value="HTH_MERR"/>
    <property type="match status" value="1"/>
</dbReference>
<proteinExistence type="predicted"/>
<dbReference type="PANTHER" id="PTHR30204">
    <property type="entry name" value="REDOX-CYCLING DRUG-SENSING TRANSCRIPTIONAL ACTIVATOR SOXR"/>
    <property type="match status" value="1"/>
</dbReference>
<evidence type="ECO:0000256" key="2">
    <source>
        <dbReference type="SAM" id="Coils"/>
    </source>
</evidence>
<reference evidence="5" key="1">
    <citation type="submission" date="2018-02" db="EMBL/GenBank/DDBJ databases">
        <authorList>
            <person name="Hornung B."/>
        </authorList>
    </citation>
    <scope>NUCLEOTIDE SEQUENCE [LARGE SCALE GENOMIC DNA]</scope>
</reference>